<reference evidence="2" key="1">
    <citation type="submission" date="2022-11" db="UniProtKB">
        <authorList>
            <consortium name="WormBaseParasite"/>
        </authorList>
    </citation>
    <scope>IDENTIFICATION</scope>
</reference>
<proteinExistence type="predicted"/>
<organism evidence="1 2">
    <name type="scientific">Ditylenchus dipsaci</name>
    <dbReference type="NCBI Taxonomy" id="166011"/>
    <lineage>
        <taxon>Eukaryota</taxon>
        <taxon>Metazoa</taxon>
        <taxon>Ecdysozoa</taxon>
        <taxon>Nematoda</taxon>
        <taxon>Chromadorea</taxon>
        <taxon>Rhabditida</taxon>
        <taxon>Tylenchina</taxon>
        <taxon>Tylenchomorpha</taxon>
        <taxon>Sphaerularioidea</taxon>
        <taxon>Anguinidae</taxon>
        <taxon>Anguininae</taxon>
        <taxon>Ditylenchus</taxon>
    </lineage>
</organism>
<evidence type="ECO:0000313" key="1">
    <source>
        <dbReference type="Proteomes" id="UP000887574"/>
    </source>
</evidence>
<evidence type="ECO:0000313" key="2">
    <source>
        <dbReference type="WBParaSite" id="jg25507"/>
    </source>
</evidence>
<accession>A0A915E025</accession>
<dbReference type="Proteomes" id="UP000887574">
    <property type="component" value="Unplaced"/>
</dbReference>
<sequence>MSLQWQKSSVKWFAVGSASKKQVLDISAGRVAAAYSSKDAELDKKICAELHQQGPMAASFARLEPA</sequence>
<dbReference type="AlphaFoldDB" id="A0A915E025"/>
<dbReference type="WBParaSite" id="jg25507">
    <property type="protein sequence ID" value="jg25507"/>
    <property type="gene ID" value="jg25507"/>
</dbReference>
<keyword evidence="1" id="KW-1185">Reference proteome</keyword>
<name>A0A915E025_9BILA</name>
<protein>
    <submittedName>
        <fullName evidence="2">Uncharacterized protein</fullName>
    </submittedName>
</protein>